<dbReference type="InterPro" id="IPR038922">
    <property type="entry name" value="HYPK_UBA"/>
</dbReference>
<dbReference type="PANTHER" id="PTHR31184:SF2">
    <property type="entry name" value="HUNTINGTIN-INTERACTING PROTEIN K"/>
    <property type="match status" value="1"/>
</dbReference>
<dbReference type="InterPro" id="IPR044034">
    <property type="entry name" value="NAC-like_UBA"/>
</dbReference>
<dbReference type="Proteomes" id="UP000070444">
    <property type="component" value="Unassembled WGS sequence"/>
</dbReference>
<organism evidence="2 3">
    <name type="scientific">Conidiobolus coronatus (strain ATCC 28846 / CBS 209.66 / NRRL 28638)</name>
    <name type="common">Delacroixia coronata</name>
    <dbReference type="NCBI Taxonomy" id="796925"/>
    <lineage>
        <taxon>Eukaryota</taxon>
        <taxon>Fungi</taxon>
        <taxon>Fungi incertae sedis</taxon>
        <taxon>Zoopagomycota</taxon>
        <taxon>Entomophthoromycotina</taxon>
        <taxon>Entomophthoromycetes</taxon>
        <taxon>Entomophthorales</taxon>
        <taxon>Ancylistaceae</taxon>
        <taxon>Conidiobolus</taxon>
    </lineage>
</organism>
<name>A0A137P270_CONC2</name>
<proteinExistence type="predicted"/>
<reference evidence="2 3" key="1">
    <citation type="journal article" date="2015" name="Genome Biol. Evol.">
        <title>Phylogenomic analyses indicate that early fungi evolved digesting cell walls of algal ancestors of land plants.</title>
        <authorList>
            <person name="Chang Y."/>
            <person name="Wang S."/>
            <person name="Sekimoto S."/>
            <person name="Aerts A.L."/>
            <person name="Choi C."/>
            <person name="Clum A."/>
            <person name="LaButti K.M."/>
            <person name="Lindquist E.A."/>
            <person name="Yee Ngan C."/>
            <person name="Ohm R.A."/>
            <person name="Salamov A.A."/>
            <person name="Grigoriev I.V."/>
            <person name="Spatafora J.W."/>
            <person name="Berbee M.L."/>
        </authorList>
    </citation>
    <scope>NUCLEOTIDE SEQUENCE [LARGE SCALE GENOMIC DNA]</scope>
    <source>
        <strain evidence="2 3">NRRL 28638</strain>
    </source>
</reference>
<sequence length="88" mass="10075">MAGMTEVEQTHLPQTRVKEALEFFKNDVQKRQTEIAQSKKALDKITIQKEHIPILKNEFELDETQAENVLRENGGDLKKAVESLLLKA</sequence>
<dbReference type="GO" id="GO:0043066">
    <property type="term" value="P:negative regulation of apoptotic process"/>
    <property type="evidence" value="ECO:0007669"/>
    <property type="project" value="TreeGrafter"/>
</dbReference>
<dbReference type="Pfam" id="PF19026">
    <property type="entry name" value="UBA_HYPK"/>
    <property type="match status" value="1"/>
</dbReference>
<gene>
    <name evidence="2" type="ORF">CONCODRAFT_79541</name>
</gene>
<dbReference type="AlphaFoldDB" id="A0A137P270"/>
<dbReference type="CDD" id="cd14361">
    <property type="entry name" value="UBA_HYPK"/>
    <property type="match status" value="1"/>
</dbReference>
<dbReference type="OrthoDB" id="285219at2759"/>
<dbReference type="GO" id="GO:0050821">
    <property type="term" value="P:protein stabilization"/>
    <property type="evidence" value="ECO:0007669"/>
    <property type="project" value="TreeGrafter"/>
</dbReference>
<dbReference type="InterPro" id="IPR052617">
    <property type="entry name" value="Huntingtin-int_K"/>
</dbReference>
<accession>A0A137P270</accession>
<evidence type="ECO:0000313" key="3">
    <source>
        <dbReference type="Proteomes" id="UP000070444"/>
    </source>
</evidence>
<dbReference type="EMBL" id="KQ964552">
    <property type="protein sequence ID" value="KXN68999.1"/>
    <property type="molecule type" value="Genomic_DNA"/>
</dbReference>
<protein>
    <recommendedName>
        <fullName evidence="1">Nascent polypeptide-associated complex subunit alpha-like UBA domain-containing protein</fullName>
    </recommendedName>
</protein>
<dbReference type="PANTHER" id="PTHR31184">
    <property type="entry name" value="HUNTINGTIN-INTERACTING PROTEIN K FAMILY MEMBER"/>
    <property type="match status" value="1"/>
</dbReference>
<evidence type="ECO:0000259" key="1">
    <source>
        <dbReference type="Pfam" id="PF19026"/>
    </source>
</evidence>
<evidence type="ECO:0000313" key="2">
    <source>
        <dbReference type="EMBL" id="KXN68999.1"/>
    </source>
</evidence>
<keyword evidence="3" id="KW-1185">Reference proteome</keyword>
<feature type="domain" description="Nascent polypeptide-associated complex subunit alpha-like UBA" evidence="1">
    <location>
        <begin position="45"/>
        <end position="85"/>
    </location>
</feature>